<comment type="similarity">
    <text evidence="1">Belongs to the peptidase S10 family.</text>
</comment>
<dbReference type="Gene3D" id="3.40.50.1820">
    <property type="entry name" value="alpha/beta hydrolase"/>
    <property type="match status" value="1"/>
</dbReference>
<dbReference type="GO" id="GO:0006508">
    <property type="term" value="P:proteolysis"/>
    <property type="evidence" value="ECO:0007669"/>
    <property type="project" value="InterPro"/>
</dbReference>
<gene>
    <name evidence="2" type="ORF">M8C21_013934</name>
</gene>
<dbReference type="PANTHER" id="PTHR11802">
    <property type="entry name" value="SERINE PROTEASE FAMILY S10 SERINE CARBOXYPEPTIDASE"/>
    <property type="match status" value="1"/>
</dbReference>
<name>A0AAD5C1V3_AMBAR</name>
<dbReference type="PANTHER" id="PTHR11802:SF224">
    <property type="entry name" value="SERINE CARBOXYPEPTIDASE-LIKE 7 ISOFORM X1"/>
    <property type="match status" value="1"/>
</dbReference>
<dbReference type="EMBL" id="JAMZMK010009890">
    <property type="protein sequence ID" value="KAI7733878.1"/>
    <property type="molecule type" value="Genomic_DNA"/>
</dbReference>
<dbReference type="GO" id="GO:0016747">
    <property type="term" value="F:acyltransferase activity, transferring groups other than amino-acyl groups"/>
    <property type="evidence" value="ECO:0007669"/>
    <property type="project" value="TreeGrafter"/>
</dbReference>
<sequence>MGILVPMIVQEIYNGNEVGEGPQINIKGYLLGNPFTDTSGDYNSRIQFANHMALLSDAIYKSAEENCDGEYWKIDPNNSLCIQALQVVDKCIGRIRLPHILEPYCDDSNTLKFYLSRRGLGTLDKIFMDTWSLPQVQKQSCRVDNYLYSYVWANNRDVRKVLHVHEVSCSK</sequence>
<organism evidence="2 3">
    <name type="scientific">Ambrosia artemisiifolia</name>
    <name type="common">Common ragweed</name>
    <dbReference type="NCBI Taxonomy" id="4212"/>
    <lineage>
        <taxon>Eukaryota</taxon>
        <taxon>Viridiplantae</taxon>
        <taxon>Streptophyta</taxon>
        <taxon>Embryophyta</taxon>
        <taxon>Tracheophyta</taxon>
        <taxon>Spermatophyta</taxon>
        <taxon>Magnoliopsida</taxon>
        <taxon>eudicotyledons</taxon>
        <taxon>Gunneridae</taxon>
        <taxon>Pentapetalae</taxon>
        <taxon>asterids</taxon>
        <taxon>campanulids</taxon>
        <taxon>Asterales</taxon>
        <taxon>Asteraceae</taxon>
        <taxon>Asteroideae</taxon>
        <taxon>Heliantheae alliance</taxon>
        <taxon>Heliantheae</taxon>
        <taxon>Ambrosia</taxon>
    </lineage>
</organism>
<evidence type="ECO:0000313" key="2">
    <source>
        <dbReference type="EMBL" id="KAI7733878.1"/>
    </source>
</evidence>
<comment type="caution">
    <text evidence="2">The sequence shown here is derived from an EMBL/GenBank/DDBJ whole genome shotgun (WGS) entry which is preliminary data.</text>
</comment>
<evidence type="ECO:0000313" key="3">
    <source>
        <dbReference type="Proteomes" id="UP001206925"/>
    </source>
</evidence>
<accession>A0AAD5C1V3</accession>
<keyword evidence="3" id="KW-1185">Reference proteome</keyword>
<reference evidence="2" key="1">
    <citation type="submission" date="2022-06" db="EMBL/GenBank/DDBJ databases">
        <title>Uncovering the hologenomic basis of an extraordinary plant invasion.</title>
        <authorList>
            <person name="Bieker V.C."/>
            <person name="Martin M.D."/>
            <person name="Gilbert T."/>
            <person name="Hodgins K."/>
            <person name="Battlay P."/>
            <person name="Petersen B."/>
            <person name="Wilson J."/>
        </authorList>
    </citation>
    <scope>NUCLEOTIDE SEQUENCE</scope>
    <source>
        <strain evidence="2">AA19_3_7</strain>
        <tissue evidence="2">Leaf</tissue>
    </source>
</reference>
<proteinExistence type="inferred from homology"/>
<dbReference type="Proteomes" id="UP001206925">
    <property type="component" value="Unassembled WGS sequence"/>
</dbReference>
<dbReference type="GO" id="GO:0019748">
    <property type="term" value="P:secondary metabolic process"/>
    <property type="evidence" value="ECO:0007669"/>
    <property type="project" value="TreeGrafter"/>
</dbReference>
<evidence type="ECO:0000256" key="1">
    <source>
        <dbReference type="ARBA" id="ARBA00009431"/>
    </source>
</evidence>
<dbReference type="InterPro" id="IPR001563">
    <property type="entry name" value="Peptidase_S10"/>
</dbReference>
<dbReference type="InterPro" id="IPR029058">
    <property type="entry name" value="AB_hydrolase_fold"/>
</dbReference>
<dbReference type="GO" id="GO:0004185">
    <property type="term" value="F:serine-type carboxypeptidase activity"/>
    <property type="evidence" value="ECO:0007669"/>
    <property type="project" value="InterPro"/>
</dbReference>
<protein>
    <submittedName>
        <fullName evidence="2">Uncharacterized protein</fullName>
    </submittedName>
</protein>
<dbReference type="Pfam" id="PF00450">
    <property type="entry name" value="Peptidase_S10"/>
    <property type="match status" value="1"/>
</dbReference>
<dbReference type="AlphaFoldDB" id="A0AAD5C1V3"/>
<dbReference type="SUPFAM" id="SSF53474">
    <property type="entry name" value="alpha/beta-Hydrolases"/>
    <property type="match status" value="1"/>
</dbReference>